<comment type="caution">
    <text evidence="2">The sequence shown here is derived from an EMBL/GenBank/DDBJ whole genome shotgun (WGS) entry which is preliminary data.</text>
</comment>
<sequence>NYERVTVPGPPREGQLGEECKRVGSKPRFSFEYLGEAPQDAPFGLVTDTKILDKLKQLS</sequence>
<evidence type="ECO:0000256" key="1">
    <source>
        <dbReference type="SAM" id="MobiDB-lite"/>
    </source>
</evidence>
<accession>A0A0F9CZ44</accession>
<gene>
    <name evidence="2" type="ORF">LCGC14_2609270</name>
</gene>
<evidence type="ECO:0000313" key="2">
    <source>
        <dbReference type="EMBL" id="KKL05118.1"/>
    </source>
</evidence>
<protein>
    <submittedName>
        <fullName evidence="2">Uncharacterized protein</fullName>
    </submittedName>
</protein>
<dbReference type="AlphaFoldDB" id="A0A0F9CZ44"/>
<feature type="region of interest" description="Disordered" evidence="1">
    <location>
        <begin position="1"/>
        <end position="20"/>
    </location>
</feature>
<reference evidence="2" key="1">
    <citation type="journal article" date="2015" name="Nature">
        <title>Complex archaea that bridge the gap between prokaryotes and eukaryotes.</title>
        <authorList>
            <person name="Spang A."/>
            <person name="Saw J.H."/>
            <person name="Jorgensen S.L."/>
            <person name="Zaremba-Niedzwiedzka K."/>
            <person name="Martijn J."/>
            <person name="Lind A.E."/>
            <person name="van Eijk R."/>
            <person name="Schleper C."/>
            <person name="Guy L."/>
            <person name="Ettema T.J."/>
        </authorList>
    </citation>
    <scope>NUCLEOTIDE SEQUENCE</scope>
</reference>
<name>A0A0F9CZ44_9ZZZZ</name>
<feature type="non-terminal residue" evidence="2">
    <location>
        <position position="1"/>
    </location>
</feature>
<proteinExistence type="predicted"/>
<organism evidence="2">
    <name type="scientific">marine sediment metagenome</name>
    <dbReference type="NCBI Taxonomy" id="412755"/>
    <lineage>
        <taxon>unclassified sequences</taxon>
        <taxon>metagenomes</taxon>
        <taxon>ecological metagenomes</taxon>
    </lineage>
</organism>
<dbReference type="EMBL" id="LAZR01044252">
    <property type="protein sequence ID" value="KKL05118.1"/>
    <property type="molecule type" value="Genomic_DNA"/>
</dbReference>